<evidence type="ECO:0000256" key="1">
    <source>
        <dbReference type="SAM" id="SignalP"/>
    </source>
</evidence>
<dbReference type="Gene3D" id="3.90.1580.10">
    <property type="entry name" value="paralog of FGE (formylglycine-generating enzyme)"/>
    <property type="match status" value="1"/>
</dbReference>
<dbReference type="Pfam" id="PF03781">
    <property type="entry name" value="FGE-sulfatase"/>
    <property type="match status" value="1"/>
</dbReference>
<dbReference type="GO" id="GO:0004674">
    <property type="term" value="F:protein serine/threonine kinase activity"/>
    <property type="evidence" value="ECO:0007669"/>
    <property type="project" value="UniProtKB-EC"/>
</dbReference>
<dbReference type="EMBL" id="CP036274">
    <property type="protein sequence ID" value="QDU29989.1"/>
    <property type="molecule type" value="Genomic_DNA"/>
</dbReference>
<dbReference type="AlphaFoldDB" id="A0A517YID9"/>
<keyword evidence="3" id="KW-0808">Transferase</keyword>
<dbReference type="SUPFAM" id="SSF56436">
    <property type="entry name" value="C-type lectin-like"/>
    <property type="match status" value="1"/>
</dbReference>
<dbReference type="Proteomes" id="UP000315017">
    <property type="component" value="Chromosome"/>
</dbReference>
<dbReference type="EC" id="2.7.11.1" evidence="3"/>
<dbReference type="InterPro" id="IPR016187">
    <property type="entry name" value="CTDL_fold"/>
</dbReference>
<feature type="signal peptide" evidence="1">
    <location>
        <begin position="1"/>
        <end position="23"/>
    </location>
</feature>
<dbReference type="GO" id="GO:0120147">
    <property type="term" value="F:formylglycine-generating oxidase activity"/>
    <property type="evidence" value="ECO:0007669"/>
    <property type="project" value="TreeGrafter"/>
</dbReference>
<evidence type="ECO:0000313" key="4">
    <source>
        <dbReference type="Proteomes" id="UP000315017"/>
    </source>
</evidence>
<feature type="domain" description="Sulfatase-modifying factor enzyme-like" evidence="2">
    <location>
        <begin position="64"/>
        <end position="308"/>
    </location>
</feature>
<protein>
    <submittedName>
        <fullName evidence="3">Serine/threonine-protein kinase pkn1</fullName>
        <ecNumber evidence="3">2.7.11.1</ecNumber>
    </submittedName>
</protein>
<dbReference type="InterPro" id="IPR051043">
    <property type="entry name" value="Sulfatase_Mod_Factor_Kinase"/>
</dbReference>
<reference evidence="3 4" key="1">
    <citation type="submission" date="2019-02" db="EMBL/GenBank/DDBJ databases">
        <title>Deep-cultivation of Planctomycetes and their phenomic and genomic characterization uncovers novel biology.</title>
        <authorList>
            <person name="Wiegand S."/>
            <person name="Jogler M."/>
            <person name="Boedeker C."/>
            <person name="Pinto D."/>
            <person name="Vollmers J."/>
            <person name="Rivas-Marin E."/>
            <person name="Kohn T."/>
            <person name="Peeters S.H."/>
            <person name="Heuer A."/>
            <person name="Rast P."/>
            <person name="Oberbeckmann S."/>
            <person name="Bunk B."/>
            <person name="Jeske O."/>
            <person name="Meyerdierks A."/>
            <person name="Storesund J.E."/>
            <person name="Kallscheuer N."/>
            <person name="Luecker S."/>
            <person name="Lage O.M."/>
            <person name="Pohl T."/>
            <person name="Merkel B.J."/>
            <person name="Hornburger P."/>
            <person name="Mueller R.-W."/>
            <person name="Bruemmer F."/>
            <person name="Labrenz M."/>
            <person name="Spormann A.M."/>
            <person name="Op den Camp H."/>
            <person name="Overmann J."/>
            <person name="Amann R."/>
            <person name="Jetten M.S.M."/>
            <person name="Mascher T."/>
            <person name="Medema M.H."/>
            <person name="Devos D.P."/>
            <person name="Kaster A.-K."/>
            <person name="Ovreas L."/>
            <person name="Rohde M."/>
            <person name="Galperin M.Y."/>
            <person name="Jogler C."/>
        </authorList>
    </citation>
    <scope>NUCLEOTIDE SEQUENCE [LARGE SCALE GENOMIC DNA]</scope>
    <source>
        <strain evidence="3 4">ETA_A8</strain>
    </source>
</reference>
<keyword evidence="3" id="KW-0418">Kinase</keyword>
<organism evidence="3 4">
    <name type="scientific">Anatilimnocola aggregata</name>
    <dbReference type="NCBI Taxonomy" id="2528021"/>
    <lineage>
        <taxon>Bacteria</taxon>
        <taxon>Pseudomonadati</taxon>
        <taxon>Planctomycetota</taxon>
        <taxon>Planctomycetia</taxon>
        <taxon>Pirellulales</taxon>
        <taxon>Pirellulaceae</taxon>
        <taxon>Anatilimnocola</taxon>
    </lineage>
</organism>
<keyword evidence="1" id="KW-0732">Signal</keyword>
<accession>A0A517YID9</accession>
<dbReference type="PANTHER" id="PTHR23150">
    <property type="entry name" value="SULFATASE MODIFYING FACTOR 1, 2"/>
    <property type="match status" value="1"/>
</dbReference>
<feature type="chain" id="PRO_5021984489" evidence="1">
    <location>
        <begin position="24"/>
        <end position="396"/>
    </location>
</feature>
<name>A0A517YID9_9BACT</name>
<dbReference type="InterPro" id="IPR005532">
    <property type="entry name" value="SUMF_dom"/>
</dbReference>
<dbReference type="KEGG" id="aagg:ETAA8_51070"/>
<gene>
    <name evidence="3" type="primary">pkn1_11</name>
    <name evidence="3" type="ORF">ETAA8_51070</name>
</gene>
<proteinExistence type="predicted"/>
<sequence precursor="true">MFATAARSLIVLVVFPSLLLAQASGDTLGISKTKPAAGRYVETPHGYMIPYEAKIPGTDITYRMQPIPGGKVKVGSPESEAGRQPDEGPQFEVTIEPFWMAEREVSWAEYKYYMTMHDQLKKLYEAKIRPVADPKSDLVVTAPSNLYDPTFTFKQGADPQQPAVTMSQFAAKQYTKWLSGISGQFLRLPSEAEWEYACRAGSTTAFHFGDDPKQLGDYAWYYENGGETTHKVGLKKPNAWGLYDMHGNVGEWVLDEYAADSYKARAGKTVSAAEAIAWPTKLYPRIVKGGGWDDDAANCRVAVRQQSDDDSWRGEDPNFPQSPWWFTSEPALSVGFRPIRPLQAPATIAERNKFWQADIQQIRDDVNQRVDKEGRGVRGIADAALPADLKKLEDPK</sequence>
<dbReference type="OrthoDB" id="9812426at2"/>
<dbReference type="RefSeq" id="WP_145094698.1">
    <property type="nucleotide sequence ID" value="NZ_CP036274.1"/>
</dbReference>
<keyword evidence="4" id="KW-1185">Reference proteome</keyword>
<evidence type="ECO:0000259" key="2">
    <source>
        <dbReference type="Pfam" id="PF03781"/>
    </source>
</evidence>
<dbReference type="PANTHER" id="PTHR23150:SF19">
    <property type="entry name" value="FORMYLGLYCINE-GENERATING ENZYME"/>
    <property type="match status" value="1"/>
</dbReference>
<dbReference type="InterPro" id="IPR042095">
    <property type="entry name" value="SUMF_sf"/>
</dbReference>
<evidence type="ECO:0000313" key="3">
    <source>
        <dbReference type="EMBL" id="QDU29989.1"/>
    </source>
</evidence>